<dbReference type="Proteomes" id="UP000326757">
    <property type="component" value="Unassembled WGS sequence"/>
</dbReference>
<keyword evidence="1" id="KW-1133">Transmembrane helix</keyword>
<dbReference type="AlphaFoldDB" id="A0A5N6KIU4"/>
<keyword evidence="1" id="KW-0472">Membrane</keyword>
<dbReference type="PROSITE" id="PS01032">
    <property type="entry name" value="PPM_1"/>
    <property type="match status" value="1"/>
</dbReference>
<evidence type="ECO:0000313" key="2">
    <source>
        <dbReference type="EMBL" id="KAB8303521.1"/>
    </source>
</evidence>
<dbReference type="GO" id="GO:0043169">
    <property type="term" value="F:cation binding"/>
    <property type="evidence" value="ECO:0007669"/>
    <property type="project" value="InterPro"/>
</dbReference>
<dbReference type="EMBL" id="VIGI01000002">
    <property type="protein sequence ID" value="KAB8303521.1"/>
    <property type="molecule type" value="Genomic_DNA"/>
</dbReference>
<sequence length="181" mass="20507">MSTTPSQPTKTGLQGFNAPSSIASESSAYQLYYIRFYSSTRPVSPLSYAGEHNRFFELVIFDLKLSSATVHDRALAQSKPPPRFISGVRLAPLVALPEKHTDKPTSQLKRQRKKQRVDVYWLGKINHMDSLVRGSIWWRIGARGLDCWVMTVLLPAYIFHIPVLINMIKVKVFGLFDGHGF</sequence>
<protein>
    <submittedName>
        <fullName evidence="2">Uncharacterized protein</fullName>
    </submittedName>
</protein>
<gene>
    <name evidence="2" type="ORF">EYC80_004932</name>
</gene>
<organism evidence="2 3">
    <name type="scientific">Monilinia laxa</name>
    <name type="common">Brown rot fungus</name>
    <name type="synonym">Sclerotinia laxa</name>
    <dbReference type="NCBI Taxonomy" id="61186"/>
    <lineage>
        <taxon>Eukaryota</taxon>
        <taxon>Fungi</taxon>
        <taxon>Dikarya</taxon>
        <taxon>Ascomycota</taxon>
        <taxon>Pezizomycotina</taxon>
        <taxon>Leotiomycetes</taxon>
        <taxon>Helotiales</taxon>
        <taxon>Sclerotiniaceae</taxon>
        <taxon>Monilinia</taxon>
    </lineage>
</organism>
<accession>A0A5N6KIU4</accession>
<proteinExistence type="predicted"/>
<evidence type="ECO:0000256" key="1">
    <source>
        <dbReference type="SAM" id="Phobius"/>
    </source>
</evidence>
<evidence type="ECO:0000313" key="3">
    <source>
        <dbReference type="Proteomes" id="UP000326757"/>
    </source>
</evidence>
<keyword evidence="1" id="KW-0812">Transmembrane</keyword>
<keyword evidence="3" id="KW-1185">Reference proteome</keyword>
<name>A0A5N6KIU4_MONLA</name>
<reference evidence="2 3" key="1">
    <citation type="submission" date="2019-06" db="EMBL/GenBank/DDBJ databases">
        <title>Genome Sequence of the Brown Rot Fungal Pathogen Monilinia laxa.</title>
        <authorList>
            <person name="De Miccolis Angelini R.M."/>
            <person name="Landi L."/>
            <person name="Abate D."/>
            <person name="Pollastro S."/>
            <person name="Romanazzi G."/>
            <person name="Faretra F."/>
        </authorList>
    </citation>
    <scope>NUCLEOTIDE SEQUENCE [LARGE SCALE GENOMIC DNA]</scope>
    <source>
        <strain evidence="2 3">Mlax316</strain>
    </source>
</reference>
<dbReference type="OrthoDB" id="3542981at2759"/>
<comment type="caution">
    <text evidence="2">The sequence shown here is derived from an EMBL/GenBank/DDBJ whole genome shotgun (WGS) entry which is preliminary data.</text>
</comment>
<feature type="transmembrane region" description="Helical" evidence="1">
    <location>
        <begin position="147"/>
        <end position="168"/>
    </location>
</feature>
<dbReference type="InterPro" id="IPR000222">
    <property type="entry name" value="PP2C_BS"/>
</dbReference>